<dbReference type="EMBL" id="VSSQ01000225">
    <property type="protein sequence ID" value="MPL86647.1"/>
    <property type="molecule type" value="Genomic_DNA"/>
</dbReference>
<dbReference type="InterPro" id="IPR004960">
    <property type="entry name" value="LipA_acyltrans"/>
</dbReference>
<reference evidence="7" key="1">
    <citation type="submission" date="2019-08" db="EMBL/GenBank/DDBJ databases">
        <authorList>
            <person name="Kucharzyk K."/>
            <person name="Murdoch R.W."/>
            <person name="Higgins S."/>
            <person name="Loffler F."/>
        </authorList>
    </citation>
    <scope>NUCLEOTIDE SEQUENCE</scope>
</reference>
<dbReference type="GO" id="GO:1901137">
    <property type="term" value="P:carbohydrate derivative biosynthetic process"/>
    <property type="evidence" value="ECO:0007669"/>
    <property type="project" value="UniProtKB-ARBA"/>
</dbReference>
<evidence type="ECO:0000313" key="7">
    <source>
        <dbReference type="EMBL" id="MPL86647.1"/>
    </source>
</evidence>
<evidence type="ECO:0000256" key="1">
    <source>
        <dbReference type="ARBA" id="ARBA00004533"/>
    </source>
</evidence>
<dbReference type="EC" id="2.3.1.241" evidence="7"/>
<dbReference type="CDD" id="cd07984">
    <property type="entry name" value="LPLAT_LABLAT-like"/>
    <property type="match status" value="1"/>
</dbReference>
<comment type="subcellular location">
    <subcellularLocation>
        <location evidence="1">Cell inner membrane</location>
    </subcellularLocation>
</comment>
<evidence type="ECO:0000256" key="2">
    <source>
        <dbReference type="ARBA" id="ARBA00022475"/>
    </source>
</evidence>
<accession>A0A644V614</accession>
<keyword evidence="4 7" id="KW-0808">Transferase</keyword>
<protein>
    <submittedName>
        <fullName evidence="7">Lipid A biosynthesis lauroyltransferase</fullName>
        <ecNumber evidence="7">2.3.1.241</ecNumber>
    </submittedName>
</protein>
<dbReference type="GO" id="GO:0008913">
    <property type="term" value="F:Kdo2-lipid IVA acyltransferase activity"/>
    <property type="evidence" value="ECO:0007669"/>
    <property type="project" value="UniProtKB-EC"/>
</dbReference>
<sequence length="295" mass="35051">MDFLNKSMGALLYGLLKVAGHLPVRLLYFKADVICFIAEKIIRYRYPVIIQNLSRAFPEKNYNEIRQIAHQFYRHFFRVFAEVIRSQAMNPDEARKRFNMTNPELIRELHRKELNIITLGGHWGNWEWLIMTPLFFDFSIYTLYKPLSSRITEYLMARIRRRFGMKLLSMQHAGRYILSKKDFPALYFFIGDQSPSHKNPEYRFDFLNQPSFFFNGGARLAMATKSAIVYQSISKTKPGFYDVAYQLISVPGDGQNEQDILRKYVSMLEKDIRSKPAYWLWSHKRWKHRADGEQE</sequence>
<evidence type="ECO:0000256" key="6">
    <source>
        <dbReference type="ARBA" id="ARBA00023315"/>
    </source>
</evidence>
<keyword evidence="2" id="KW-1003">Cell membrane</keyword>
<keyword evidence="5" id="KW-0472">Membrane</keyword>
<evidence type="ECO:0000256" key="3">
    <source>
        <dbReference type="ARBA" id="ARBA00022519"/>
    </source>
</evidence>
<keyword evidence="6 7" id="KW-0012">Acyltransferase</keyword>
<name>A0A644V614_9ZZZZ</name>
<keyword evidence="3" id="KW-0997">Cell inner membrane</keyword>
<dbReference type="GO" id="GO:0005886">
    <property type="term" value="C:plasma membrane"/>
    <property type="evidence" value="ECO:0007669"/>
    <property type="project" value="UniProtKB-SubCell"/>
</dbReference>
<dbReference type="PANTHER" id="PTHR30606">
    <property type="entry name" value="LIPID A BIOSYNTHESIS LAUROYL ACYLTRANSFERASE"/>
    <property type="match status" value="1"/>
</dbReference>
<dbReference type="Pfam" id="PF03279">
    <property type="entry name" value="Lip_A_acyltrans"/>
    <property type="match status" value="1"/>
</dbReference>
<dbReference type="AlphaFoldDB" id="A0A644V614"/>
<gene>
    <name evidence="7" type="primary">lpxL_4</name>
    <name evidence="7" type="ORF">SDC9_32631</name>
</gene>
<comment type="caution">
    <text evidence="7">The sequence shown here is derived from an EMBL/GenBank/DDBJ whole genome shotgun (WGS) entry which is preliminary data.</text>
</comment>
<dbReference type="PANTHER" id="PTHR30606:SF10">
    <property type="entry name" value="PHOSPHATIDYLINOSITOL MANNOSIDE ACYLTRANSFERASE"/>
    <property type="match status" value="1"/>
</dbReference>
<proteinExistence type="predicted"/>
<evidence type="ECO:0000256" key="5">
    <source>
        <dbReference type="ARBA" id="ARBA00023136"/>
    </source>
</evidence>
<organism evidence="7">
    <name type="scientific">bioreactor metagenome</name>
    <dbReference type="NCBI Taxonomy" id="1076179"/>
    <lineage>
        <taxon>unclassified sequences</taxon>
        <taxon>metagenomes</taxon>
        <taxon>ecological metagenomes</taxon>
    </lineage>
</organism>
<dbReference type="GO" id="GO:0008610">
    <property type="term" value="P:lipid biosynthetic process"/>
    <property type="evidence" value="ECO:0007669"/>
    <property type="project" value="UniProtKB-ARBA"/>
</dbReference>
<evidence type="ECO:0000256" key="4">
    <source>
        <dbReference type="ARBA" id="ARBA00022679"/>
    </source>
</evidence>